<accession>A0A0F9MR54</accession>
<evidence type="ECO:0000313" key="1">
    <source>
        <dbReference type="EMBL" id="KKN08149.1"/>
    </source>
</evidence>
<name>A0A0F9MR54_9ZZZZ</name>
<reference evidence="1" key="1">
    <citation type="journal article" date="2015" name="Nature">
        <title>Complex archaea that bridge the gap between prokaryotes and eukaryotes.</title>
        <authorList>
            <person name="Spang A."/>
            <person name="Saw J.H."/>
            <person name="Jorgensen S.L."/>
            <person name="Zaremba-Niedzwiedzka K."/>
            <person name="Martijn J."/>
            <person name="Lind A.E."/>
            <person name="van Eijk R."/>
            <person name="Schleper C."/>
            <person name="Guy L."/>
            <person name="Ettema T.J."/>
        </authorList>
    </citation>
    <scope>NUCLEOTIDE SEQUENCE</scope>
</reference>
<comment type="caution">
    <text evidence="1">The sequence shown here is derived from an EMBL/GenBank/DDBJ whole genome shotgun (WGS) entry which is preliminary data.</text>
</comment>
<organism evidence="1">
    <name type="scientific">marine sediment metagenome</name>
    <dbReference type="NCBI Taxonomy" id="412755"/>
    <lineage>
        <taxon>unclassified sequences</taxon>
        <taxon>metagenomes</taxon>
        <taxon>ecological metagenomes</taxon>
    </lineage>
</organism>
<proteinExistence type="predicted"/>
<protein>
    <submittedName>
        <fullName evidence="1">Uncharacterized protein</fullName>
    </submittedName>
</protein>
<gene>
    <name evidence="1" type="ORF">LCGC14_1059610</name>
</gene>
<dbReference type="AlphaFoldDB" id="A0A0F9MR54"/>
<dbReference type="EMBL" id="LAZR01004488">
    <property type="protein sequence ID" value="KKN08149.1"/>
    <property type="molecule type" value="Genomic_DNA"/>
</dbReference>
<sequence length="58" mass="6716">MILRAKESYSSPHRVISTTIIYPMYCLDCHQSFMSKKDPNEEKVQCKYCLSDNTAGPR</sequence>